<evidence type="ECO:0000313" key="1">
    <source>
        <dbReference type="EMBL" id="SEB07664.1"/>
    </source>
</evidence>
<gene>
    <name evidence="1" type="ORF">SAMN04487924_12854</name>
</gene>
<dbReference type="EMBL" id="FNRP01000028">
    <property type="protein sequence ID" value="SEB07664.1"/>
    <property type="molecule type" value="Genomic_DNA"/>
</dbReference>
<sequence length="217" mass="23999">MKKIHFILIAVIGLMCVACDKHIEMPDLTLKTGHVLCTDGSLLPYSEYSKSKRRAIAVVFHINHNQDVQGDGYAVYLNDIYPSEFADTLGIKQGTSCSIAAHDGNENTYALLNTAKAASPLAESVFAMWQYGQSAYIPSVEQMRLLYSAKSTINPILEQLGGEPLPDEADDCWYWTSTEVDGQDSHKAWLYSLGSGAMQETPKLQAHRSRPIVTLNK</sequence>
<proteinExistence type="predicted"/>
<evidence type="ECO:0008006" key="3">
    <source>
        <dbReference type="Google" id="ProtNLM"/>
    </source>
</evidence>
<name>A0A1H4GDN3_9BACE</name>
<organism evidence="1 2">
    <name type="scientific">Bacteroides xylanisolvens</name>
    <dbReference type="NCBI Taxonomy" id="371601"/>
    <lineage>
        <taxon>Bacteria</taxon>
        <taxon>Pseudomonadati</taxon>
        <taxon>Bacteroidota</taxon>
        <taxon>Bacteroidia</taxon>
        <taxon>Bacteroidales</taxon>
        <taxon>Bacteroidaceae</taxon>
        <taxon>Bacteroides</taxon>
    </lineage>
</organism>
<reference evidence="1 2" key="1">
    <citation type="submission" date="2016-10" db="EMBL/GenBank/DDBJ databases">
        <authorList>
            <person name="de Groot N.N."/>
        </authorList>
    </citation>
    <scope>NUCLEOTIDE SEQUENCE [LARGE SCALE GENOMIC DNA]</scope>
    <source>
        <strain evidence="1 2">NLAE-zl-G339</strain>
    </source>
</reference>
<dbReference type="AlphaFoldDB" id="A0A1H4GDN3"/>
<accession>A0A1H4GDN3</accession>
<evidence type="ECO:0000313" key="2">
    <source>
        <dbReference type="Proteomes" id="UP000183040"/>
    </source>
</evidence>
<dbReference type="Proteomes" id="UP000183040">
    <property type="component" value="Unassembled WGS sequence"/>
</dbReference>
<protein>
    <recommendedName>
        <fullName evidence="3">DUF1566 domain-containing protein</fullName>
    </recommendedName>
</protein>